<evidence type="ECO:0000256" key="1">
    <source>
        <dbReference type="SAM" id="MobiDB-lite"/>
    </source>
</evidence>
<keyword evidence="3" id="KW-1185">Reference proteome</keyword>
<dbReference type="AlphaFoldDB" id="A0A5R9E3G7"/>
<organism evidence="2 3">
    <name type="scientific">Streptomyces marianii</name>
    <dbReference type="NCBI Taxonomy" id="1817406"/>
    <lineage>
        <taxon>Bacteria</taxon>
        <taxon>Bacillati</taxon>
        <taxon>Actinomycetota</taxon>
        <taxon>Actinomycetes</taxon>
        <taxon>Kitasatosporales</taxon>
        <taxon>Streptomycetaceae</taxon>
        <taxon>Streptomyces</taxon>
    </lineage>
</organism>
<sequence>MSLSPLKSAYPVAFRSPWAPSRLPRYVRDQPIRLDVRVLSGISMVPAGTRAHPPAEAHRAPFLPAGADTRRGVPDPPGPAS</sequence>
<feature type="region of interest" description="Disordered" evidence="1">
    <location>
        <begin position="46"/>
        <end position="81"/>
    </location>
</feature>
<dbReference type="EMBL" id="VAWE01000001">
    <property type="protein sequence ID" value="TLQ44356.1"/>
    <property type="molecule type" value="Genomic_DNA"/>
</dbReference>
<evidence type="ECO:0000313" key="3">
    <source>
        <dbReference type="Proteomes" id="UP000305921"/>
    </source>
</evidence>
<evidence type="ECO:0000313" key="2">
    <source>
        <dbReference type="EMBL" id="TLQ44356.1"/>
    </source>
</evidence>
<accession>A0A5R9E3G7</accession>
<reference evidence="2 3" key="1">
    <citation type="submission" date="2019-05" db="EMBL/GenBank/DDBJ databases">
        <title>Streptomyces marianii sp. nov., a novel marine actinomycete from southern coast of India.</title>
        <authorList>
            <person name="Iniyan A.M."/>
            <person name="Wink J."/>
            <person name="Ramprasad E."/>
            <person name="Ramana C.V."/>
            <person name="Bunk B."/>
            <person name="Sproer C."/>
            <person name="Joseph F.-J.R.S."/>
            <person name="Vincent S.G.P."/>
        </authorList>
    </citation>
    <scope>NUCLEOTIDE SEQUENCE [LARGE SCALE GENOMIC DNA]</scope>
    <source>
        <strain evidence="2 3">ICN19</strain>
    </source>
</reference>
<name>A0A5R9E3G7_9ACTN</name>
<dbReference type="OrthoDB" id="4326451at2"/>
<proteinExistence type="predicted"/>
<dbReference type="Proteomes" id="UP000305921">
    <property type="component" value="Unassembled WGS sequence"/>
</dbReference>
<protein>
    <submittedName>
        <fullName evidence="2">Uncharacterized protein</fullName>
    </submittedName>
</protein>
<gene>
    <name evidence="2" type="ORF">FEF34_15585</name>
</gene>
<comment type="caution">
    <text evidence="2">The sequence shown here is derived from an EMBL/GenBank/DDBJ whole genome shotgun (WGS) entry which is preliminary data.</text>
</comment>